<dbReference type="EMBL" id="JARVKM010000001">
    <property type="protein sequence ID" value="KAK9784117.1"/>
    <property type="molecule type" value="Genomic_DNA"/>
</dbReference>
<proteinExistence type="predicted"/>
<gene>
    <name evidence="1" type="ORF">SCAR479_00676</name>
</gene>
<dbReference type="CDD" id="cd04701">
    <property type="entry name" value="Asparaginase_2"/>
    <property type="match status" value="1"/>
</dbReference>
<dbReference type="Proteomes" id="UP001465668">
    <property type="component" value="Unassembled WGS sequence"/>
</dbReference>
<evidence type="ECO:0000313" key="1">
    <source>
        <dbReference type="EMBL" id="KAK9784117.1"/>
    </source>
</evidence>
<dbReference type="PANTHER" id="PTHR10188">
    <property type="entry name" value="L-ASPARAGINASE"/>
    <property type="match status" value="1"/>
</dbReference>
<sequence length="475" mass="51525">MEYKVQSPKIKPRLIIHGGAGNINPDKMSPEKYAQYREALTTIVSMTNTYMTSLEASKTASYHPEARYPHALAVATYAVVLLENNPLFNSGHGAVFTRDGINELEASVMVSNGFAKRGVGVTGLQRVKNPILLARKMLEHGRGDLTGNAELGWEAKIDQGRDLDIPSAQGHTLIHGRSAEILAEKYELDMVDPSYYFTQTRWDEHVRALEREKTARQAQGGSWATATWSADEYLPQGTCGAVALDSNGVVCCATSTGGMTNKLTGRIGDTPSIGAGFWAEEWDEAGDPSGSNRHLGMNQWAAWRDYLGGQGPIVELSSNLKGLLAQCLPSPFMYQPLGQDRKLVTTRSAALSGTGNGDSFLRVAAVRTVVGIARWTGVTAAEALRRVAGRDGELQKSAGERWGKTGEGEGGMIGIEAVIVKDAASGEVVETRGEILQDFNCGGMFRAWIDEDGQPRMRIFDGVRDGDFIDEKHWG</sequence>
<dbReference type="Gene3D" id="3.60.20.30">
    <property type="entry name" value="(Glycosyl)asparaginase"/>
    <property type="match status" value="1"/>
</dbReference>
<reference evidence="1 2" key="1">
    <citation type="submission" date="2024-02" db="EMBL/GenBank/DDBJ databases">
        <title>First draft genome assembly of two strains of Seiridium cardinale.</title>
        <authorList>
            <person name="Emiliani G."/>
            <person name="Scali E."/>
        </authorList>
    </citation>
    <scope>NUCLEOTIDE SEQUENCE [LARGE SCALE GENOMIC DNA]</scope>
    <source>
        <strain evidence="1 2">BM-138-000479</strain>
    </source>
</reference>
<keyword evidence="2" id="KW-1185">Reference proteome</keyword>
<organism evidence="1 2">
    <name type="scientific">Seiridium cardinale</name>
    <dbReference type="NCBI Taxonomy" id="138064"/>
    <lineage>
        <taxon>Eukaryota</taxon>
        <taxon>Fungi</taxon>
        <taxon>Dikarya</taxon>
        <taxon>Ascomycota</taxon>
        <taxon>Pezizomycotina</taxon>
        <taxon>Sordariomycetes</taxon>
        <taxon>Xylariomycetidae</taxon>
        <taxon>Amphisphaeriales</taxon>
        <taxon>Sporocadaceae</taxon>
        <taxon>Seiridium</taxon>
    </lineage>
</organism>
<comment type="caution">
    <text evidence="1">The sequence shown here is derived from an EMBL/GenBank/DDBJ whole genome shotgun (WGS) entry which is preliminary data.</text>
</comment>
<protein>
    <submittedName>
        <fullName evidence="1">L-asparaginase</fullName>
    </submittedName>
</protein>
<dbReference type="Pfam" id="PF01112">
    <property type="entry name" value="Asparaginase_2"/>
    <property type="match status" value="2"/>
</dbReference>
<dbReference type="InterPro" id="IPR029055">
    <property type="entry name" value="Ntn_hydrolases_N"/>
</dbReference>
<accession>A0ABR2YAM9</accession>
<dbReference type="InterPro" id="IPR000246">
    <property type="entry name" value="Peptidase_T2"/>
</dbReference>
<name>A0ABR2YAM9_9PEZI</name>
<evidence type="ECO:0000313" key="2">
    <source>
        <dbReference type="Proteomes" id="UP001465668"/>
    </source>
</evidence>
<dbReference type="PANTHER" id="PTHR10188:SF43">
    <property type="entry name" value="ASPARAGINASE (EUROFUNG)"/>
    <property type="match status" value="1"/>
</dbReference>
<dbReference type="SUPFAM" id="SSF56235">
    <property type="entry name" value="N-terminal nucleophile aminohydrolases (Ntn hydrolases)"/>
    <property type="match status" value="1"/>
</dbReference>